<feature type="transmembrane region" description="Helical" evidence="6">
    <location>
        <begin position="31"/>
        <end position="52"/>
    </location>
</feature>
<dbReference type="Pfam" id="PF11779">
    <property type="entry name" value="SPT_ssu-like"/>
    <property type="match status" value="1"/>
</dbReference>
<proteinExistence type="predicted"/>
<evidence type="ECO:0000256" key="6">
    <source>
        <dbReference type="SAM" id="Phobius"/>
    </source>
</evidence>
<evidence type="ECO:0000256" key="1">
    <source>
        <dbReference type="ARBA" id="ARBA00004477"/>
    </source>
</evidence>
<dbReference type="InterPro" id="IPR024512">
    <property type="entry name" value="Ser_palmitoyltrfase_ssu-like"/>
</dbReference>
<dbReference type="OrthoDB" id="202672at2759"/>
<dbReference type="GO" id="GO:0005789">
    <property type="term" value="C:endoplasmic reticulum membrane"/>
    <property type="evidence" value="ECO:0007669"/>
    <property type="project" value="UniProtKB-SubCell"/>
</dbReference>
<dbReference type="AlphaFoldDB" id="U4KXA4"/>
<keyword evidence="3" id="KW-0256">Endoplasmic reticulum</keyword>
<sequence length="85" mass="9893">MAGPLLKFLQLKRYQYEVTFSLYMLTPVEKIIFNTLLFIFLSLLITAVSFYLPHHVAIIAKRAWYYYAGDSTVLDTRALEGLKEL</sequence>
<keyword evidence="8" id="KW-1185">Reference proteome</keyword>
<evidence type="ECO:0000313" key="7">
    <source>
        <dbReference type="EMBL" id="CCX06677.1"/>
    </source>
</evidence>
<organism evidence="7 8">
    <name type="scientific">Pyronema omphalodes (strain CBS 100304)</name>
    <name type="common">Pyronema confluens</name>
    <dbReference type="NCBI Taxonomy" id="1076935"/>
    <lineage>
        <taxon>Eukaryota</taxon>
        <taxon>Fungi</taxon>
        <taxon>Dikarya</taxon>
        <taxon>Ascomycota</taxon>
        <taxon>Pezizomycotina</taxon>
        <taxon>Pezizomycetes</taxon>
        <taxon>Pezizales</taxon>
        <taxon>Pyronemataceae</taxon>
        <taxon>Pyronema</taxon>
    </lineage>
</organism>
<accession>U4KXA4</accession>
<evidence type="ECO:0000256" key="5">
    <source>
        <dbReference type="ARBA" id="ARBA00023136"/>
    </source>
</evidence>
<keyword evidence="2 6" id="KW-0812">Transmembrane</keyword>
<dbReference type="STRING" id="1076935.U4KXA4"/>
<dbReference type="OMA" id="VTFTSYM"/>
<dbReference type="EMBL" id="HF935305">
    <property type="protein sequence ID" value="CCX06677.1"/>
    <property type="molecule type" value="Genomic_DNA"/>
</dbReference>
<keyword evidence="4 6" id="KW-1133">Transmembrane helix</keyword>
<evidence type="ECO:0000256" key="4">
    <source>
        <dbReference type="ARBA" id="ARBA00022989"/>
    </source>
</evidence>
<name>U4KXA4_PYROM</name>
<evidence type="ECO:0000256" key="2">
    <source>
        <dbReference type="ARBA" id="ARBA00022692"/>
    </source>
</evidence>
<keyword evidence="5 6" id="KW-0472">Membrane</keyword>
<dbReference type="eggNOG" id="ENOG502S8DA">
    <property type="taxonomic scope" value="Eukaryota"/>
</dbReference>
<gene>
    <name evidence="7" type="ORF">PCON_06264</name>
</gene>
<protein>
    <submittedName>
        <fullName evidence="7">Uncharacterized protein</fullName>
    </submittedName>
</protein>
<reference evidence="7 8" key="1">
    <citation type="journal article" date="2013" name="PLoS Genet.">
        <title>The genome and development-dependent transcriptomes of Pyronema confluens: a window into fungal evolution.</title>
        <authorList>
            <person name="Traeger S."/>
            <person name="Altegoer F."/>
            <person name="Freitag M."/>
            <person name="Gabaldon T."/>
            <person name="Kempken F."/>
            <person name="Kumar A."/>
            <person name="Marcet-Houben M."/>
            <person name="Poggeler S."/>
            <person name="Stajich J.E."/>
            <person name="Nowrousian M."/>
        </authorList>
    </citation>
    <scope>NUCLEOTIDE SEQUENCE [LARGE SCALE GENOMIC DNA]</scope>
    <source>
        <strain evidence="8">CBS 100304</strain>
        <tissue evidence="7">Vegetative mycelium</tissue>
    </source>
</reference>
<evidence type="ECO:0000313" key="8">
    <source>
        <dbReference type="Proteomes" id="UP000018144"/>
    </source>
</evidence>
<comment type="subcellular location">
    <subcellularLocation>
        <location evidence="1">Endoplasmic reticulum membrane</location>
        <topology evidence="1">Multi-pass membrane protein</topology>
    </subcellularLocation>
</comment>
<evidence type="ECO:0000256" key="3">
    <source>
        <dbReference type="ARBA" id="ARBA00022824"/>
    </source>
</evidence>
<dbReference type="Proteomes" id="UP000018144">
    <property type="component" value="Unassembled WGS sequence"/>
</dbReference>